<feature type="region of interest" description="Disordered" evidence="1">
    <location>
        <begin position="1"/>
        <end position="292"/>
    </location>
</feature>
<feature type="compositionally biased region" description="Gly residues" evidence="1">
    <location>
        <begin position="142"/>
        <end position="154"/>
    </location>
</feature>
<sequence>DTGSHNRPGYDTGSFTNATPRPPANDPLGGAPFGSPQTPAADTPAPLWSAGDTGSHQRPGPSSPAVPSTPAHGNSDFTPPQPYDTGSYTRGYDSGPYDTGSYTRNDQVPPAAPTGEYPSMRGTLPPAPGGPGYGEPPEPSPGYGGGYPVEGAGTGWQSPVTEPPAVPSTPAHGNSDFAPPQPYDTGSYTRGYDSGPYTRNDQVPPAAPTGEYPSMRGTLPPYDSAYPDMLGDYGQGQGGTPGQPSGGHQAGYGHDGPSGGWPSQQSGPHPGGRHQADDYDAGAYRYDDGPFR</sequence>
<feature type="compositionally biased region" description="Gly residues" evidence="1">
    <location>
        <begin position="233"/>
        <end position="259"/>
    </location>
</feature>
<gene>
    <name evidence="2" type="ORF">SAMN02745673_03210</name>
</gene>
<evidence type="ECO:0000313" key="3">
    <source>
        <dbReference type="Proteomes" id="UP000190637"/>
    </source>
</evidence>
<reference evidence="2 3" key="1">
    <citation type="submission" date="2017-02" db="EMBL/GenBank/DDBJ databases">
        <authorList>
            <person name="Peterson S.W."/>
        </authorList>
    </citation>
    <scope>NUCLEOTIDE SEQUENCE [LARGE SCALE GENOMIC DNA]</scope>
    <source>
        <strain evidence="2 3">DSM 45154</strain>
    </source>
</reference>
<name>A0A1T4S518_9ACTN</name>
<feature type="non-terminal residue" evidence="2">
    <location>
        <position position="1"/>
    </location>
</feature>
<protein>
    <submittedName>
        <fullName evidence="2">Uncharacterized protein</fullName>
    </submittedName>
</protein>
<feature type="compositionally biased region" description="Polar residues" evidence="1">
    <location>
        <begin position="71"/>
        <end position="88"/>
    </location>
</feature>
<dbReference type="EMBL" id="FUWS01000008">
    <property type="protein sequence ID" value="SKA23379.1"/>
    <property type="molecule type" value="Genomic_DNA"/>
</dbReference>
<evidence type="ECO:0000256" key="1">
    <source>
        <dbReference type="SAM" id="MobiDB-lite"/>
    </source>
</evidence>
<dbReference type="AlphaFoldDB" id="A0A1T4S518"/>
<proteinExistence type="predicted"/>
<dbReference type="Proteomes" id="UP000190637">
    <property type="component" value="Unassembled WGS sequence"/>
</dbReference>
<accession>A0A1T4S518</accession>
<organism evidence="2 3">
    <name type="scientific">Marinactinospora thermotolerans DSM 45154</name>
    <dbReference type="NCBI Taxonomy" id="1122192"/>
    <lineage>
        <taxon>Bacteria</taxon>
        <taxon>Bacillati</taxon>
        <taxon>Actinomycetota</taxon>
        <taxon>Actinomycetes</taxon>
        <taxon>Streptosporangiales</taxon>
        <taxon>Nocardiopsidaceae</taxon>
        <taxon>Marinactinospora</taxon>
    </lineage>
</organism>
<evidence type="ECO:0000313" key="2">
    <source>
        <dbReference type="EMBL" id="SKA23379.1"/>
    </source>
</evidence>
<keyword evidence="3" id="KW-1185">Reference proteome</keyword>
<feature type="compositionally biased region" description="Pro residues" evidence="1">
    <location>
        <begin position="125"/>
        <end position="140"/>
    </location>
</feature>